<protein>
    <submittedName>
        <fullName evidence="1">Uncharacterized protein</fullName>
    </submittedName>
</protein>
<name>A0ABP0XY21_9ROSI</name>
<dbReference type="EMBL" id="OZ021744">
    <property type="protein sequence ID" value="CAK9311588.1"/>
    <property type="molecule type" value="Genomic_DNA"/>
</dbReference>
<gene>
    <name evidence="1" type="ORF">CITCOLO1_LOCUS3248</name>
</gene>
<proteinExistence type="predicted"/>
<sequence length="61" mass="6778">REDAIVTSRARVVLRSPKFVTPRQHPKNVPSANLVMPQRIRVLQFSCLCTTSGKFATPSAL</sequence>
<evidence type="ECO:0000313" key="2">
    <source>
        <dbReference type="Proteomes" id="UP001642487"/>
    </source>
</evidence>
<feature type="non-terminal residue" evidence="1">
    <location>
        <position position="1"/>
    </location>
</feature>
<keyword evidence="2" id="KW-1185">Reference proteome</keyword>
<organism evidence="1 2">
    <name type="scientific">Citrullus colocynthis</name>
    <name type="common">colocynth</name>
    <dbReference type="NCBI Taxonomy" id="252529"/>
    <lineage>
        <taxon>Eukaryota</taxon>
        <taxon>Viridiplantae</taxon>
        <taxon>Streptophyta</taxon>
        <taxon>Embryophyta</taxon>
        <taxon>Tracheophyta</taxon>
        <taxon>Spermatophyta</taxon>
        <taxon>Magnoliopsida</taxon>
        <taxon>eudicotyledons</taxon>
        <taxon>Gunneridae</taxon>
        <taxon>Pentapetalae</taxon>
        <taxon>rosids</taxon>
        <taxon>fabids</taxon>
        <taxon>Cucurbitales</taxon>
        <taxon>Cucurbitaceae</taxon>
        <taxon>Benincaseae</taxon>
        <taxon>Citrullus</taxon>
    </lineage>
</organism>
<reference evidence="1 2" key="1">
    <citation type="submission" date="2024-03" db="EMBL/GenBank/DDBJ databases">
        <authorList>
            <person name="Gkanogiannis A."/>
            <person name="Becerra Lopez-Lavalle L."/>
        </authorList>
    </citation>
    <scope>NUCLEOTIDE SEQUENCE [LARGE SCALE GENOMIC DNA]</scope>
</reference>
<dbReference type="Proteomes" id="UP001642487">
    <property type="component" value="Chromosome 10"/>
</dbReference>
<evidence type="ECO:0000313" key="1">
    <source>
        <dbReference type="EMBL" id="CAK9311588.1"/>
    </source>
</evidence>
<accession>A0ABP0XY21</accession>